<reference evidence="2" key="2">
    <citation type="submission" date="2025-08" db="UniProtKB">
        <authorList>
            <consortium name="RefSeq"/>
        </authorList>
    </citation>
    <scope>IDENTIFICATION</scope>
    <source>
        <tissue evidence="2">Leaf</tissue>
    </source>
</reference>
<gene>
    <name evidence="2" type="primary">LOC107815272</name>
</gene>
<proteinExistence type="predicted"/>
<accession>A0AC58TNP0</accession>
<dbReference type="Proteomes" id="UP000790787">
    <property type="component" value="Chromosome 22"/>
</dbReference>
<sequence>MDVKSVFLNGFIDEEVYVKQPPGFEDSKFSYHVYKLTKALYGLKQALRACVSDPDLIEILTAIDNKLTIIEDLLGATQSTVGDIHAISKYTGSDISKIRVKILKLVENTVKAFKEVYDKIDGVTVLANASFGRLKEAISFSKFFVFAICFPSKLLWSVPLFHLLLLLNNTLQSHTSIIRALYFLLSDINITTKLRNVTRRENNEEDSELEDQDHDPSNHEPWHASTGGLDEAVIKSITVFKYKKGDGLLTEGTDCSVCLSEFQEDESLRLLPKCSHAFHVTCIDTWLKSHSNCPLCRANIIFPNASPPPIMEIIPLANEPTPQVQPENDIEMGIREEESQEEDVTNHINQEVRRSVSMDYESQGRLSIADVLRIDHDEFEDCQLQRDVGTSKLQDNNGEEMSRNGIRNNALIHCVTSPMVIKRSLSSGRLLFPKRGRGQNIDIPLSNI</sequence>
<organism evidence="1 2">
    <name type="scientific">Nicotiana tabacum</name>
    <name type="common">Common tobacco</name>
    <dbReference type="NCBI Taxonomy" id="4097"/>
    <lineage>
        <taxon>Eukaryota</taxon>
        <taxon>Viridiplantae</taxon>
        <taxon>Streptophyta</taxon>
        <taxon>Embryophyta</taxon>
        <taxon>Tracheophyta</taxon>
        <taxon>Spermatophyta</taxon>
        <taxon>Magnoliopsida</taxon>
        <taxon>eudicotyledons</taxon>
        <taxon>Gunneridae</taxon>
        <taxon>Pentapetalae</taxon>
        <taxon>asterids</taxon>
        <taxon>lamiids</taxon>
        <taxon>Solanales</taxon>
        <taxon>Solanaceae</taxon>
        <taxon>Nicotianoideae</taxon>
        <taxon>Nicotianeae</taxon>
        <taxon>Nicotiana</taxon>
    </lineage>
</organism>
<protein>
    <submittedName>
        <fullName evidence="2">Uncharacterized protein LOC107815272</fullName>
    </submittedName>
</protein>
<evidence type="ECO:0000313" key="2">
    <source>
        <dbReference type="RefSeq" id="XP_075098836.1"/>
    </source>
</evidence>
<reference evidence="1" key="1">
    <citation type="journal article" date="2014" name="Nat. Commun.">
        <title>The tobacco genome sequence and its comparison with those of tomato and potato.</title>
        <authorList>
            <person name="Sierro N."/>
            <person name="Battey J.N."/>
            <person name="Ouadi S."/>
            <person name="Bakaher N."/>
            <person name="Bovet L."/>
            <person name="Willig A."/>
            <person name="Goepfert S."/>
            <person name="Peitsch M.C."/>
            <person name="Ivanov N.V."/>
        </authorList>
    </citation>
    <scope>NUCLEOTIDE SEQUENCE [LARGE SCALE GENOMIC DNA]</scope>
</reference>
<evidence type="ECO:0000313" key="1">
    <source>
        <dbReference type="Proteomes" id="UP000790787"/>
    </source>
</evidence>
<dbReference type="RefSeq" id="XP_075098836.1">
    <property type="nucleotide sequence ID" value="XM_075242735.1"/>
</dbReference>
<name>A0AC58TNP0_TOBAC</name>
<keyword evidence="1" id="KW-1185">Reference proteome</keyword>